<dbReference type="Proteomes" id="UP000001582">
    <property type="component" value="Chromosome"/>
</dbReference>
<evidence type="ECO:0000313" key="4">
    <source>
        <dbReference type="Proteomes" id="UP000001582"/>
    </source>
</evidence>
<evidence type="ECO:0000259" key="2">
    <source>
        <dbReference type="PROSITE" id="PS51819"/>
    </source>
</evidence>
<accession>A6VBN3</accession>
<sequence length="142" mass="15312">MRGWALDEHKGEARGNGISLVTLGAADLARSSRCYQALGWQASADGNEQVVFLKGRNLALGLHGRQALAEDARVEERPTGFAPSPWPATAPRGKKSDRLLFAAALAGGEQATEVPQEVFWGGYSEYVADPDGHLWEVAHKPF</sequence>
<dbReference type="PANTHER" id="PTHR36503">
    <property type="entry name" value="BLR2520 PROTEIN"/>
    <property type="match status" value="1"/>
</dbReference>
<keyword evidence="3" id="KW-0560">Oxidoreductase</keyword>
<dbReference type="EMBL" id="CP000744">
    <property type="protein sequence ID" value="ABR86919.1"/>
    <property type="molecule type" value="Genomic_DNA"/>
</dbReference>
<evidence type="ECO:0000313" key="3">
    <source>
        <dbReference type="EMBL" id="ABR86919.1"/>
    </source>
</evidence>
<organism evidence="3 4">
    <name type="scientific">Pseudomonas paraeruginosa (strain DSM 24068 / PA7)</name>
    <name type="common">Pseudomonas aeruginosa (strain PA7)</name>
    <dbReference type="NCBI Taxonomy" id="381754"/>
    <lineage>
        <taxon>Bacteria</taxon>
        <taxon>Pseudomonadati</taxon>
        <taxon>Pseudomonadota</taxon>
        <taxon>Gammaproteobacteria</taxon>
        <taxon>Pseudomonadales</taxon>
        <taxon>Pseudomonadaceae</taxon>
        <taxon>Pseudomonas</taxon>
        <taxon>Pseudomonas paraeruginosa</taxon>
    </lineage>
</organism>
<dbReference type="InterPro" id="IPR029068">
    <property type="entry name" value="Glyas_Bleomycin-R_OHBP_Dase"/>
</dbReference>
<dbReference type="GO" id="GO:0051213">
    <property type="term" value="F:dioxygenase activity"/>
    <property type="evidence" value="ECO:0007669"/>
    <property type="project" value="UniProtKB-KW"/>
</dbReference>
<gene>
    <name evidence="3" type="ordered locus">PSPA7_5132</name>
</gene>
<dbReference type="PROSITE" id="PS51819">
    <property type="entry name" value="VOC"/>
    <property type="match status" value="1"/>
</dbReference>
<name>A6VBN3_PSEP7</name>
<feature type="domain" description="VOC" evidence="2">
    <location>
        <begin position="17"/>
        <end position="140"/>
    </location>
</feature>
<dbReference type="InterPro" id="IPR037523">
    <property type="entry name" value="VOC_core"/>
</dbReference>
<feature type="region of interest" description="Disordered" evidence="1">
    <location>
        <begin position="73"/>
        <end position="93"/>
    </location>
</feature>
<dbReference type="AlphaFoldDB" id="A6VBN3"/>
<dbReference type="SUPFAM" id="SSF54593">
    <property type="entry name" value="Glyoxalase/Bleomycin resistance protein/Dihydroxybiphenyl dioxygenase"/>
    <property type="match status" value="1"/>
</dbReference>
<proteinExistence type="predicted"/>
<protein>
    <submittedName>
        <fullName evidence="3">Glyoxalase/bleomycin resistance protein/dioxygenase</fullName>
    </submittedName>
</protein>
<reference evidence="3 4" key="1">
    <citation type="submission" date="2007-06" db="EMBL/GenBank/DDBJ databases">
        <authorList>
            <person name="Dodson R.J."/>
            <person name="Harkins D."/>
            <person name="Paulsen I.T."/>
        </authorList>
    </citation>
    <scope>NUCLEOTIDE SEQUENCE [LARGE SCALE GENOMIC DNA]</scope>
    <source>
        <strain evidence="3 4">PA7</strain>
    </source>
</reference>
<dbReference type="HOGENOM" id="CLU_046006_18_0_6"/>
<evidence type="ECO:0000256" key="1">
    <source>
        <dbReference type="SAM" id="MobiDB-lite"/>
    </source>
</evidence>
<keyword evidence="3" id="KW-0223">Dioxygenase</keyword>
<dbReference type="Gene3D" id="3.10.180.10">
    <property type="entry name" value="2,3-Dihydroxybiphenyl 1,2-Dioxygenase, domain 1"/>
    <property type="match status" value="1"/>
</dbReference>
<dbReference type="KEGG" id="pap:PSPA7_5132"/>
<dbReference type="PANTHER" id="PTHR36503:SF1">
    <property type="entry name" value="BLR2520 PROTEIN"/>
    <property type="match status" value="1"/>
</dbReference>
<reference evidence="3 4" key="2">
    <citation type="journal article" date="2010" name="PLoS ONE">
        <title>Complete genome sequence of the multiresistant taxonomic outlier Pseudomonas aeruginosa PA7.</title>
        <authorList>
            <person name="Roy P.H."/>
            <person name="Tetu S.G."/>
            <person name="Larouche A."/>
            <person name="Elbourne L."/>
            <person name="Tremblay S."/>
            <person name="Ren Q."/>
            <person name="Dodson R."/>
            <person name="Harkins D."/>
            <person name="Shay R."/>
            <person name="Watkins K."/>
            <person name="Mahamoud Y."/>
            <person name="Paulsen I.T."/>
        </authorList>
    </citation>
    <scope>NUCLEOTIDE SEQUENCE [LARGE SCALE GENOMIC DNA]</scope>
    <source>
        <strain evidence="3 4">PA7</strain>
    </source>
</reference>